<dbReference type="InterPro" id="IPR025110">
    <property type="entry name" value="AMP-bd_C"/>
</dbReference>
<dbReference type="Pfam" id="PF13193">
    <property type="entry name" value="AMP-binding_C"/>
    <property type="match status" value="1"/>
</dbReference>
<dbReference type="InterPro" id="IPR020845">
    <property type="entry name" value="AMP-binding_CS"/>
</dbReference>
<evidence type="ECO:0000256" key="2">
    <source>
        <dbReference type="ARBA" id="ARBA00022598"/>
    </source>
</evidence>
<feature type="domain" description="AMP-dependent synthetase/ligase" evidence="5">
    <location>
        <begin position="25"/>
        <end position="402"/>
    </location>
</feature>
<accession>A0A1K0JME8</accession>
<dbReference type="EC" id="6.2.1.2" evidence="7"/>
<evidence type="ECO:0000313" key="7">
    <source>
        <dbReference type="EMBL" id="SCU92331.1"/>
    </source>
</evidence>
<protein>
    <submittedName>
        <fullName evidence="7">Acetate/butyrate--CoA ligase AAE7, peroxisomal</fullName>
        <ecNumber evidence="7">6.2.1.1</ecNumber>
        <ecNumber evidence="7">6.2.1.2</ecNumber>
    </submittedName>
</protein>
<reference evidence="7" key="1">
    <citation type="submission" date="2016-09" db="EMBL/GenBank/DDBJ databases">
        <authorList>
            <person name="Capua I."/>
            <person name="De Benedictis P."/>
            <person name="Joannis T."/>
            <person name="Lombin L.H."/>
            <person name="Cattoli G."/>
        </authorList>
    </citation>
    <scope>NUCLEOTIDE SEQUENCE</scope>
    <source>
        <strain evidence="7">B9</strain>
    </source>
</reference>
<dbReference type="AlphaFoldDB" id="A0A1K0JME8"/>
<evidence type="ECO:0000256" key="3">
    <source>
        <dbReference type="ARBA" id="ARBA00022832"/>
    </source>
</evidence>
<dbReference type="Gene3D" id="3.30.300.30">
    <property type="match status" value="1"/>
</dbReference>
<proteinExistence type="inferred from homology"/>
<gene>
    <name evidence="7" type="primary">AAE</name>
    <name evidence="7" type="ORF">CNECB9_5100018</name>
</gene>
<dbReference type="PROSITE" id="PS00455">
    <property type="entry name" value="AMP_BINDING"/>
    <property type="match status" value="1"/>
</dbReference>
<dbReference type="PANTHER" id="PTHR43859:SF4">
    <property type="entry name" value="BUTANOATE--COA LIGASE AAE1-RELATED"/>
    <property type="match status" value="1"/>
</dbReference>
<dbReference type="GO" id="GO:0006631">
    <property type="term" value="P:fatty acid metabolic process"/>
    <property type="evidence" value="ECO:0007669"/>
    <property type="project" value="UniProtKB-KW"/>
</dbReference>
<dbReference type="CDD" id="cd12118">
    <property type="entry name" value="ttLC_FACS_AEE21_like"/>
    <property type="match status" value="1"/>
</dbReference>
<keyword evidence="4" id="KW-0443">Lipid metabolism</keyword>
<dbReference type="EC" id="6.2.1.1" evidence="7"/>
<dbReference type="GO" id="GO:0003987">
    <property type="term" value="F:acetate-CoA ligase activity"/>
    <property type="evidence" value="ECO:0007669"/>
    <property type="project" value="UniProtKB-EC"/>
</dbReference>
<dbReference type="InterPro" id="IPR000873">
    <property type="entry name" value="AMP-dep_synth/lig_dom"/>
</dbReference>
<dbReference type="Gene3D" id="3.40.50.12780">
    <property type="entry name" value="N-terminal domain of ligase-like"/>
    <property type="match status" value="1"/>
</dbReference>
<dbReference type="EMBL" id="FMSH01000458">
    <property type="protein sequence ID" value="SCU92331.1"/>
    <property type="molecule type" value="Genomic_DNA"/>
</dbReference>
<dbReference type="InterPro" id="IPR045851">
    <property type="entry name" value="AMP-bd_C_sf"/>
</dbReference>
<name>A0A1K0JME8_CUPNE</name>
<dbReference type="PANTHER" id="PTHR43859">
    <property type="entry name" value="ACYL-ACTIVATING ENZYME"/>
    <property type="match status" value="1"/>
</dbReference>
<sequence length="547" mass="60221">MLTKYDQGLHKRQANFVPLTPLHFLRRAADVFPDRDAVIYQDRRYSWRQYADRCYQLARALITAGVERGDTVSIIAPNVPEMLEAHFGVPLSGAVLNNINIRLDAPAIAFILQHSETRILFVDTQFAATAREAVAQAGMEIQVIDIHDPASGAEETAGTVDYEAFLASAADVELRYPQDEWDAIALNYTSGTTGSPKGVVYHHRGAYLNALGQSINAGLAGADPVYLWTLPLFHCNGWCFAWAMAAMGGTHICLRKVVAKDIYDAIATHGVTHLCCAPTVLDFLIDGKPEDWSKPSRPIRIVCAGASPPTAVLRRISALGFALLHVYGMTEMHGVNTLCQPQREWEGEGEDGYFSHLSRQGVRSVVMEEMVVVDAAFNPIPRDGKAMGEVMFRGNLAMKGYLKNPDATEEAFADGWYHTGDLAVVHSDGYIEIKDRAKDIIISGGENISSLEVEEVLYTHPAVQNAAVVAVPDAKWGEVPCAMLELKPEYAGTLNAEDVIQYCRQRLPGFKTPRHVVFEPLPRTATGKLQKFALRKMAAEILSNRIQ</sequence>
<dbReference type="InterPro" id="IPR042099">
    <property type="entry name" value="ANL_N_sf"/>
</dbReference>
<keyword evidence="2 7" id="KW-0436">Ligase</keyword>
<organism evidence="7">
    <name type="scientific">Cupriavidus necator</name>
    <name type="common">Alcaligenes eutrophus</name>
    <name type="synonym">Ralstonia eutropha</name>
    <dbReference type="NCBI Taxonomy" id="106590"/>
    <lineage>
        <taxon>Bacteria</taxon>
        <taxon>Pseudomonadati</taxon>
        <taxon>Pseudomonadota</taxon>
        <taxon>Betaproteobacteria</taxon>
        <taxon>Burkholderiales</taxon>
        <taxon>Burkholderiaceae</taxon>
        <taxon>Cupriavidus</taxon>
    </lineage>
</organism>
<keyword evidence="3" id="KW-0276">Fatty acid metabolism</keyword>
<dbReference type="FunFam" id="3.30.300.30:FF:000008">
    <property type="entry name" value="2,3-dihydroxybenzoate-AMP ligase"/>
    <property type="match status" value="1"/>
</dbReference>
<dbReference type="SUPFAM" id="SSF56801">
    <property type="entry name" value="Acetyl-CoA synthetase-like"/>
    <property type="match status" value="1"/>
</dbReference>
<comment type="similarity">
    <text evidence="1">Belongs to the ATP-dependent AMP-binding enzyme family.</text>
</comment>
<dbReference type="GO" id="GO:0031956">
    <property type="term" value="F:medium-chain fatty acid-CoA ligase activity"/>
    <property type="evidence" value="ECO:0007669"/>
    <property type="project" value="UniProtKB-EC"/>
</dbReference>
<dbReference type="NCBIfam" id="NF006020">
    <property type="entry name" value="PRK08162.1"/>
    <property type="match status" value="1"/>
</dbReference>
<dbReference type="RefSeq" id="WP_340529141.1">
    <property type="nucleotide sequence ID" value="NZ_FMSH01000458.1"/>
</dbReference>
<dbReference type="Pfam" id="PF00501">
    <property type="entry name" value="AMP-binding"/>
    <property type="match status" value="1"/>
</dbReference>
<evidence type="ECO:0000256" key="4">
    <source>
        <dbReference type="ARBA" id="ARBA00023098"/>
    </source>
</evidence>
<evidence type="ECO:0000259" key="5">
    <source>
        <dbReference type="Pfam" id="PF00501"/>
    </source>
</evidence>
<evidence type="ECO:0000259" key="6">
    <source>
        <dbReference type="Pfam" id="PF13193"/>
    </source>
</evidence>
<evidence type="ECO:0000256" key="1">
    <source>
        <dbReference type="ARBA" id="ARBA00006432"/>
    </source>
</evidence>
<feature type="domain" description="AMP-binding enzyme C-terminal" evidence="6">
    <location>
        <begin position="452"/>
        <end position="528"/>
    </location>
</feature>